<evidence type="ECO:0000313" key="2">
    <source>
        <dbReference type="EMBL" id="EEA90047.1"/>
    </source>
</evidence>
<feature type="non-terminal residue" evidence="2">
    <location>
        <position position="1"/>
    </location>
</feature>
<gene>
    <name evidence="2" type="ORF">COLSTE_01780</name>
</gene>
<dbReference type="HOGENOM" id="CLU_2445795_0_0_11"/>
<dbReference type="STRING" id="445975.COLSTE_01780"/>
<evidence type="ECO:0008006" key="4">
    <source>
        <dbReference type="Google" id="ProtNLM"/>
    </source>
</evidence>
<dbReference type="AlphaFoldDB" id="B6GCF7"/>
<name>B6GCF7_9ACTN</name>
<proteinExistence type="predicted"/>
<dbReference type="EMBL" id="ABXJ01000104">
    <property type="protein sequence ID" value="EEA90047.1"/>
    <property type="molecule type" value="Genomic_DNA"/>
</dbReference>
<accession>B6GCF7</accession>
<comment type="caution">
    <text evidence="2">The sequence shown here is derived from an EMBL/GenBank/DDBJ whole genome shotgun (WGS) entry which is preliminary data.</text>
</comment>
<sequence length="89" mass="9290">AERCAQADAAARVGSVENVVLEYGNRGTLGSFHRVIVDDAPQDRTGSLVRVRIDAMDDRGILHAHVAPSDPNELAAAGDDVPVGKGGRS</sequence>
<dbReference type="Proteomes" id="UP000003560">
    <property type="component" value="Unassembled WGS sequence"/>
</dbReference>
<evidence type="ECO:0000313" key="3">
    <source>
        <dbReference type="Proteomes" id="UP000003560"/>
    </source>
</evidence>
<keyword evidence="3" id="KW-1185">Reference proteome</keyword>
<reference evidence="2 3" key="2">
    <citation type="submission" date="2008-10" db="EMBL/GenBank/DDBJ databases">
        <authorList>
            <person name="Fulton L."/>
            <person name="Clifton S."/>
            <person name="Fulton B."/>
            <person name="Xu J."/>
            <person name="Minx P."/>
            <person name="Pepin K.H."/>
            <person name="Johnson M."/>
            <person name="Thiruvilangam P."/>
            <person name="Bhonagiri V."/>
            <person name="Nash W.E."/>
            <person name="Mardis E.R."/>
            <person name="Wilson R.K."/>
        </authorList>
    </citation>
    <scope>NUCLEOTIDE SEQUENCE [LARGE SCALE GENOMIC DNA]</scope>
    <source>
        <strain evidence="2 3">DSM 13279</strain>
    </source>
</reference>
<protein>
    <recommendedName>
        <fullName evidence="4">TRAM domain-containing protein</fullName>
    </recommendedName>
</protein>
<feature type="region of interest" description="Disordered" evidence="1">
    <location>
        <begin position="70"/>
        <end position="89"/>
    </location>
</feature>
<reference evidence="2 3" key="1">
    <citation type="submission" date="2008-10" db="EMBL/GenBank/DDBJ databases">
        <title>Draft genome sequence of Collinsella stercoris (DSM 13279).</title>
        <authorList>
            <person name="Sudarsanam P."/>
            <person name="Ley R."/>
            <person name="Guruge J."/>
            <person name="Turnbaugh P.J."/>
            <person name="Mahowald M."/>
            <person name="Liep D."/>
            <person name="Gordon J."/>
        </authorList>
    </citation>
    <scope>NUCLEOTIDE SEQUENCE [LARGE SCALE GENOMIC DNA]</scope>
    <source>
        <strain evidence="2 3">DSM 13279</strain>
    </source>
</reference>
<organism evidence="2 3">
    <name type="scientific">Collinsella stercoris DSM 13279</name>
    <dbReference type="NCBI Taxonomy" id="445975"/>
    <lineage>
        <taxon>Bacteria</taxon>
        <taxon>Bacillati</taxon>
        <taxon>Actinomycetota</taxon>
        <taxon>Coriobacteriia</taxon>
        <taxon>Coriobacteriales</taxon>
        <taxon>Coriobacteriaceae</taxon>
        <taxon>Collinsella</taxon>
    </lineage>
</organism>
<evidence type="ECO:0000256" key="1">
    <source>
        <dbReference type="SAM" id="MobiDB-lite"/>
    </source>
</evidence>